<keyword evidence="2" id="KW-1185">Reference proteome</keyword>
<comment type="caution">
    <text evidence="1">The sequence shown here is derived from an EMBL/GenBank/DDBJ whole genome shotgun (WGS) entry which is preliminary data.</text>
</comment>
<dbReference type="GO" id="GO:0009036">
    <property type="term" value="F:type II site-specific deoxyribonuclease activity"/>
    <property type="evidence" value="ECO:0007669"/>
    <property type="project" value="InterPro"/>
</dbReference>
<keyword evidence="1" id="KW-0540">Nuclease</keyword>
<gene>
    <name evidence="1" type="ORF">D3H35_24915</name>
</gene>
<dbReference type="Proteomes" id="UP000266340">
    <property type="component" value="Unassembled WGS sequence"/>
</dbReference>
<accession>A0A398CGH5</accession>
<evidence type="ECO:0000313" key="1">
    <source>
        <dbReference type="EMBL" id="RIE01590.1"/>
    </source>
</evidence>
<dbReference type="RefSeq" id="WP_119151843.1">
    <property type="nucleotide sequence ID" value="NZ_JBHSOV010000032.1"/>
</dbReference>
<protein>
    <submittedName>
        <fullName evidence="1">HindVP family restriction endonuclease</fullName>
    </submittedName>
</protein>
<dbReference type="OrthoDB" id="1100091at2"/>
<dbReference type="InterPro" id="IPR019044">
    <property type="entry name" value="Restrct_endonuc_II_HindVP"/>
</dbReference>
<organism evidence="1 2">
    <name type="scientific">Cohnella faecalis</name>
    <dbReference type="NCBI Taxonomy" id="2315694"/>
    <lineage>
        <taxon>Bacteria</taxon>
        <taxon>Bacillati</taxon>
        <taxon>Bacillota</taxon>
        <taxon>Bacilli</taxon>
        <taxon>Bacillales</taxon>
        <taxon>Paenibacillaceae</taxon>
        <taxon>Cohnella</taxon>
    </lineage>
</organism>
<dbReference type="AlphaFoldDB" id="A0A398CGH5"/>
<keyword evidence="1" id="KW-0255">Endonuclease</keyword>
<dbReference type="Pfam" id="PF09519">
    <property type="entry name" value="RE_HindVP"/>
    <property type="match status" value="1"/>
</dbReference>
<dbReference type="GO" id="GO:0003677">
    <property type="term" value="F:DNA binding"/>
    <property type="evidence" value="ECO:0007669"/>
    <property type="project" value="InterPro"/>
</dbReference>
<dbReference type="EMBL" id="QXJM01000040">
    <property type="protein sequence ID" value="RIE01590.1"/>
    <property type="molecule type" value="Genomic_DNA"/>
</dbReference>
<keyword evidence="1" id="KW-0378">Hydrolase</keyword>
<name>A0A398CGH5_9BACL</name>
<reference evidence="1 2" key="1">
    <citation type="submission" date="2018-09" db="EMBL/GenBank/DDBJ databases">
        <title>Cohnella cavernae sp. nov., isolated from a karst cave.</title>
        <authorList>
            <person name="Zhu H."/>
        </authorList>
    </citation>
    <scope>NUCLEOTIDE SEQUENCE [LARGE SCALE GENOMIC DNA]</scope>
    <source>
        <strain evidence="1 2">K2E09-144</strain>
    </source>
</reference>
<sequence length="359" mass="41910">MNRTQPTLYGITNSNRHGKDLFGKNQFNSAFPLSLACYMRDQGQKAVYLYLDENLKVQSKEVSFDEIFNSSLPNDQLRFDFESKYTPYQEFAYNDIKGIDLVIKHEDEWLRPLEVKLTVLPDNTTGKEPESNWGSEMVIRPASTLYCALGIVHSCQDVLREIRDMFEPVCHRIRNWSNHEEIFNRRTDLLGVLNDFQKTYHSKQKPFLMQPIWKTNGVNPTLSDDAFDIFVWSDFALCRTFLDRSEGIQEITRFYRSSARLAKILYELSTRGKANIEEIYTEMAFGLQTDKEFALNGKMTRDYMKHPRRINPAVKKEVLTKIIQNGGVKLLSPERRFDQSVYFTTAHLFEEKNEGSELI</sequence>
<evidence type="ECO:0000313" key="2">
    <source>
        <dbReference type="Proteomes" id="UP000266340"/>
    </source>
</evidence>
<dbReference type="GO" id="GO:0009307">
    <property type="term" value="P:DNA restriction-modification system"/>
    <property type="evidence" value="ECO:0007669"/>
    <property type="project" value="InterPro"/>
</dbReference>
<proteinExistence type="predicted"/>